<protein>
    <submittedName>
        <fullName evidence="1">Uncharacterized protein</fullName>
    </submittedName>
</protein>
<dbReference type="KEGG" id="bcou:IC761_03135"/>
<evidence type="ECO:0000313" key="2">
    <source>
        <dbReference type="Proteomes" id="UP000594621"/>
    </source>
</evidence>
<dbReference type="Proteomes" id="UP000594621">
    <property type="component" value="Chromosome"/>
</dbReference>
<dbReference type="AlphaFoldDB" id="A0A7S9H0U5"/>
<dbReference type="Gene3D" id="3.40.50.450">
    <property type="match status" value="1"/>
</dbReference>
<sequence length="185" mass="20940">MTTVFLSGSRKISRIGNEVRSRLENMVQKGLTIVTGDANGADRAMQSYLHELGYSDVTVYFVGDAPRNNVGNWPIRNVIVDAKLQGRDFYAQKDREMARVADLGFVLWDGKSSGSVQNMLWLVAQKKTVVVYYAPEKQFYNFRNENELIGLLSNCDDEILDDLGRKVALPDRLKKANRTQQAFNL</sequence>
<reference evidence="1 2" key="1">
    <citation type="submission" date="2020-09" db="EMBL/GenBank/DDBJ databases">
        <title>Complete genomes of bradyrhizobia occurring on native shrubby legumes in Australia.</title>
        <authorList>
            <person name="Lafay B."/>
        </authorList>
    </citation>
    <scope>NUCLEOTIDE SEQUENCE [LARGE SCALE GENOMIC DNA]</scope>
    <source>
        <strain evidence="1 2">BDV5040</strain>
    </source>
</reference>
<organism evidence="1 2">
    <name type="scientific">Bradyrhizobium commune</name>
    <dbReference type="NCBI Taxonomy" id="83627"/>
    <lineage>
        <taxon>Bacteria</taxon>
        <taxon>Pseudomonadati</taxon>
        <taxon>Pseudomonadota</taxon>
        <taxon>Alphaproteobacteria</taxon>
        <taxon>Hyphomicrobiales</taxon>
        <taxon>Nitrobacteraceae</taxon>
        <taxon>Bradyrhizobium</taxon>
    </lineage>
</organism>
<accession>A0A7S9H0U5</accession>
<dbReference type="RefSeq" id="WP_195801850.1">
    <property type="nucleotide sequence ID" value="NZ_CP061379.1"/>
</dbReference>
<keyword evidence="2" id="KW-1185">Reference proteome</keyword>
<name>A0A7S9H0U5_9BRAD</name>
<gene>
    <name evidence="1" type="ORF">IC761_03135</name>
</gene>
<dbReference type="EMBL" id="CP061379">
    <property type="protein sequence ID" value="QPF92311.1"/>
    <property type="molecule type" value="Genomic_DNA"/>
</dbReference>
<proteinExistence type="predicted"/>
<evidence type="ECO:0000313" key="1">
    <source>
        <dbReference type="EMBL" id="QPF92311.1"/>
    </source>
</evidence>